<evidence type="ECO:0000313" key="16">
    <source>
        <dbReference type="EMBL" id="PUV24242.1"/>
    </source>
</evidence>
<dbReference type="GO" id="GO:0007234">
    <property type="term" value="P:osmosensory signaling via phosphorelay pathway"/>
    <property type="evidence" value="ECO:0007669"/>
    <property type="project" value="TreeGrafter"/>
</dbReference>
<organism evidence="16 17">
    <name type="scientific">Sphingobacterium athyrii</name>
    <dbReference type="NCBI Taxonomy" id="2152717"/>
    <lineage>
        <taxon>Bacteria</taxon>
        <taxon>Pseudomonadati</taxon>
        <taxon>Bacteroidota</taxon>
        <taxon>Sphingobacteriia</taxon>
        <taxon>Sphingobacteriales</taxon>
        <taxon>Sphingobacteriaceae</taxon>
        <taxon>Sphingobacterium</taxon>
    </lineage>
</organism>
<keyword evidence="4" id="KW-0597">Phosphoprotein</keyword>
<keyword evidence="12" id="KW-0472">Membrane</keyword>
<evidence type="ECO:0000256" key="12">
    <source>
        <dbReference type="ARBA" id="ARBA00023136"/>
    </source>
</evidence>
<accession>A0A363NTU8</accession>
<dbReference type="SUPFAM" id="SSF55785">
    <property type="entry name" value="PYP-like sensor domain (PAS domain)"/>
    <property type="match status" value="2"/>
</dbReference>
<evidence type="ECO:0000256" key="8">
    <source>
        <dbReference type="ARBA" id="ARBA00022777"/>
    </source>
</evidence>
<dbReference type="GO" id="GO:0000156">
    <property type="term" value="F:phosphorelay response regulator activity"/>
    <property type="evidence" value="ECO:0007669"/>
    <property type="project" value="TreeGrafter"/>
</dbReference>
<dbReference type="Gene3D" id="3.30.565.10">
    <property type="entry name" value="Histidine kinase-like ATPase, C-terminal domain"/>
    <property type="match status" value="1"/>
</dbReference>
<evidence type="ECO:0000259" key="13">
    <source>
        <dbReference type="PROSITE" id="PS50109"/>
    </source>
</evidence>
<dbReference type="FunFam" id="3.30.565.10:FF:000006">
    <property type="entry name" value="Sensor histidine kinase WalK"/>
    <property type="match status" value="1"/>
</dbReference>
<dbReference type="Pfam" id="PF02518">
    <property type="entry name" value="HATPase_c"/>
    <property type="match status" value="1"/>
</dbReference>
<keyword evidence="10" id="KW-1133">Transmembrane helix</keyword>
<dbReference type="Pfam" id="PF00512">
    <property type="entry name" value="HisKA"/>
    <property type="match status" value="1"/>
</dbReference>
<dbReference type="SMART" id="SM00091">
    <property type="entry name" value="PAS"/>
    <property type="match status" value="2"/>
</dbReference>
<keyword evidence="7" id="KW-0547">Nucleotide-binding</keyword>
<dbReference type="SMART" id="SM00388">
    <property type="entry name" value="HisKA"/>
    <property type="match status" value="1"/>
</dbReference>
<dbReference type="PANTHER" id="PTHR42878">
    <property type="entry name" value="TWO-COMPONENT HISTIDINE KINASE"/>
    <property type="match status" value="1"/>
</dbReference>
<dbReference type="GO" id="GO:0016020">
    <property type="term" value="C:membrane"/>
    <property type="evidence" value="ECO:0007669"/>
    <property type="project" value="UniProtKB-SubCell"/>
</dbReference>
<feature type="domain" description="Histidine kinase" evidence="13">
    <location>
        <begin position="299"/>
        <end position="514"/>
    </location>
</feature>
<dbReference type="InterPro" id="IPR050351">
    <property type="entry name" value="BphY/WalK/GraS-like"/>
</dbReference>
<evidence type="ECO:0000256" key="1">
    <source>
        <dbReference type="ARBA" id="ARBA00000085"/>
    </source>
</evidence>
<dbReference type="PROSITE" id="PS50109">
    <property type="entry name" value="HIS_KIN"/>
    <property type="match status" value="1"/>
</dbReference>
<evidence type="ECO:0000256" key="2">
    <source>
        <dbReference type="ARBA" id="ARBA00004141"/>
    </source>
</evidence>
<dbReference type="OrthoDB" id="9813151at2"/>
<dbReference type="Pfam" id="PF13426">
    <property type="entry name" value="PAS_9"/>
    <property type="match status" value="2"/>
</dbReference>
<dbReference type="InterPro" id="IPR000014">
    <property type="entry name" value="PAS"/>
</dbReference>
<dbReference type="PRINTS" id="PR00344">
    <property type="entry name" value="BCTRLSENSOR"/>
</dbReference>
<dbReference type="PROSITE" id="PS50113">
    <property type="entry name" value="PAC"/>
    <property type="match status" value="1"/>
</dbReference>
<evidence type="ECO:0000256" key="11">
    <source>
        <dbReference type="ARBA" id="ARBA00023012"/>
    </source>
</evidence>
<dbReference type="RefSeq" id="WP_108634170.1">
    <property type="nucleotide sequence ID" value="NZ_QCXX01000003.1"/>
</dbReference>
<dbReference type="SMART" id="SM00387">
    <property type="entry name" value="HATPase_c"/>
    <property type="match status" value="1"/>
</dbReference>
<dbReference type="SUPFAM" id="SSF55874">
    <property type="entry name" value="ATPase domain of HSP90 chaperone/DNA topoisomerase II/histidine kinase"/>
    <property type="match status" value="1"/>
</dbReference>
<evidence type="ECO:0000256" key="7">
    <source>
        <dbReference type="ARBA" id="ARBA00022741"/>
    </source>
</evidence>
<dbReference type="EC" id="2.7.13.3" evidence="3"/>
<keyword evidence="8 16" id="KW-0418">Kinase</keyword>
<dbReference type="EMBL" id="QCXX01000003">
    <property type="protein sequence ID" value="PUV24242.1"/>
    <property type="molecule type" value="Genomic_DNA"/>
</dbReference>
<dbReference type="PROSITE" id="PS50112">
    <property type="entry name" value="PAS"/>
    <property type="match status" value="2"/>
</dbReference>
<evidence type="ECO:0000256" key="3">
    <source>
        <dbReference type="ARBA" id="ARBA00012438"/>
    </source>
</evidence>
<evidence type="ECO:0000259" key="14">
    <source>
        <dbReference type="PROSITE" id="PS50112"/>
    </source>
</evidence>
<dbReference type="InterPro" id="IPR036097">
    <property type="entry name" value="HisK_dim/P_sf"/>
</dbReference>
<evidence type="ECO:0000313" key="17">
    <source>
        <dbReference type="Proteomes" id="UP000250831"/>
    </source>
</evidence>
<name>A0A363NTU8_9SPHI</name>
<evidence type="ECO:0000256" key="9">
    <source>
        <dbReference type="ARBA" id="ARBA00022840"/>
    </source>
</evidence>
<dbReference type="InterPro" id="IPR004358">
    <property type="entry name" value="Sig_transdc_His_kin-like_C"/>
</dbReference>
<dbReference type="InterPro" id="IPR036890">
    <property type="entry name" value="HATPase_C_sf"/>
</dbReference>
<keyword evidence="11" id="KW-0902">Two-component regulatory system</keyword>
<dbReference type="Proteomes" id="UP000250831">
    <property type="component" value="Unassembled WGS sequence"/>
</dbReference>
<keyword evidence="6" id="KW-0812">Transmembrane</keyword>
<dbReference type="SUPFAM" id="SSF47384">
    <property type="entry name" value="Homodimeric domain of signal transducing histidine kinase"/>
    <property type="match status" value="1"/>
</dbReference>
<dbReference type="InterPro" id="IPR035965">
    <property type="entry name" value="PAS-like_dom_sf"/>
</dbReference>
<evidence type="ECO:0000259" key="15">
    <source>
        <dbReference type="PROSITE" id="PS50113"/>
    </source>
</evidence>
<sequence length="521" mass="59849">MEEKNTYIDKSKHTIHNSSNDLDLYLKALNSAYSGIIITDNMQYDNPIIYCNKAFETISGYSHNEIIGHNCRFLQAQDRSQPQRQLLKESIQRGEECKVEIRNYRKDGTLFWNELFISPVKNEAGQVTHFIGVQNDITARKKAEYDLREEKAHVELKIQERTKELQEKEIFLSSIIETVRESLLVLDANYIVLSANKHFLNSFKVSSEETLGKPLFELGMQQWNIKSLKELLTQILPTNNPVIDYEVDNIFPHIGRKVMLINAYRIEFEGHYKDRILIAFEDITEKKEQDQRKDDFLSIASHELKTPLTTIKGLVQILQRMSPDHSNDKFVSTLDKMSAYVDRLNLLITKLLDTSKIQSGHIELHMEPFDIDQTIREAIDNITLAVPGYEIQLSGTTGAIVQGDELQIIQVVNNLLSNAIKYSPDSNKVEVRMHKVANFVKISIRDYGMGINYQDRLKIFERFFRASHIQKKFPGLGIGLYVSHEIIANHNGTLWVESEPGEGSTFNFTLPITNNDESHGA</sequence>
<comment type="catalytic activity">
    <reaction evidence="1">
        <text>ATP + protein L-histidine = ADP + protein N-phospho-L-histidine.</text>
        <dbReference type="EC" id="2.7.13.3"/>
    </reaction>
</comment>
<evidence type="ECO:0000256" key="10">
    <source>
        <dbReference type="ARBA" id="ARBA00022989"/>
    </source>
</evidence>
<dbReference type="GO" id="GO:0005524">
    <property type="term" value="F:ATP binding"/>
    <property type="evidence" value="ECO:0007669"/>
    <property type="project" value="UniProtKB-KW"/>
</dbReference>
<comment type="caution">
    <text evidence="16">The sequence shown here is derived from an EMBL/GenBank/DDBJ whole genome shotgun (WGS) entry which is preliminary data.</text>
</comment>
<dbReference type="InterPro" id="IPR000700">
    <property type="entry name" value="PAS-assoc_C"/>
</dbReference>
<evidence type="ECO:0000256" key="6">
    <source>
        <dbReference type="ARBA" id="ARBA00022692"/>
    </source>
</evidence>
<comment type="subcellular location">
    <subcellularLocation>
        <location evidence="2">Membrane</location>
        <topology evidence="2">Multi-pass membrane protein</topology>
    </subcellularLocation>
</comment>
<dbReference type="Gene3D" id="1.10.287.130">
    <property type="match status" value="1"/>
</dbReference>
<dbReference type="InterPro" id="IPR003594">
    <property type="entry name" value="HATPase_dom"/>
</dbReference>
<dbReference type="NCBIfam" id="TIGR00229">
    <property type="entry name" value="sensory_box"/>
    <property type="match status" value="2"/>
</dbReference>
<gene>
    <name evidence="16" type="ORF">DCO56_12860</name>
</gene>
<keyword evidence="17" id="KW-1185">Reference proteome</keyword>
<dbReference type="InterPro" id="IPR001610">
    <property type="entry name" value="PAC"/>
</dbReference>
<dbReference type="InterPro" id="IPR005467">
    <property type="entry name" value="His_kinase_dom"/>
</dbReference>
<reference evidence="16 17" key="1">
    <citation type="submission" date="2018-04" db="EMBL/GenBank/DDBJ databases">
        <title>Sphingobacterium sp. M46 Genome.</title>
        <authorList>
            <person name="Cheng J."/>
            <person name="Li Y."/>
        </authorList>
    </citation>
    <scope>NUCLEOTIDE SEQUENCE [LARGE SCALE GENOMIC DNA]</scope>
    <source>
        <strain evidence="16 17">M46</strain>
    </source>
</reference>
<dbReference type="Gene3D" id="3.30.450.20">
    <property type="entry name" value="PAS domain"/>
    <property type="match status" value="2"/>
</dbReference>
<feature type="domain" description="PAS" evidence="14">
    <location>
        <begin position="21"/>
        <end position="94"/>
    </location>
</feature>
<feature type="domain" description="PAC" evidence="15">
    <location>
        <begin position="97"/>
        <end position="149"/>
    </location>
</feature>
<dbReference type="PANTHER" id="PTHR42878:SF7">
    <property type="entry name" value="SENSOR HISTIDINE KINASE GLRK"/>
    <property type="match status" value="1"/>
</dbReference>
<proteinExistence type="predicted"/>
<dbReference type="GO" id="GO:0030295">
    <property type="term" value="F:protein kinase activator activity"/>
    <property type="evidence" value="ECO:0007669"/>
    <property type="project" value="TreeGrafter"/>
</dbReference>
<dbReference type="AlphaFoldDB" id="A0A363NTU8"/>
<feature type="domain" description="PAS" evidence="14">
    <location>
        <begin position="168"/>
        <end position="239"/>
    </location>
</feature>
<dbReference type="CDD" id="cd00130">
    <property type="entry name" value="PAS"/>
    <property type="match status" value="1"/>
</dbReference>
<protein>
    <recommendedName>
        <fullName evidence="3">histidine kinase</fullName>
        <ecNumber evidence="3">2.7.13.3</ecNumber>
    </recommendedName>
</protein>
<keyword evidence="5" id="KW-0808">Transferase</keyword>
<dbReference type="InterPro" id="IPR003661">
    <property type="entry name" value="HisK_dim/P_dom"/>
</dbReference>
<evidence type="ECO:0000256" key="5">
    <source>
        <dbReference type="ARBA" id="ARBA00022679"/>
    </source>
</evidence>
<keyword evidence="9" id="KW-0067">ATP-binding</keyword>
<dbReference type="SMART" id="SM00086">
    <property type="entry name" value="PAC"/>
    <property type="match status" value="1"/>
</dbReference>
<dbReference type="GO" id="GO:0000155">
    <property type="term" value="F:phosphorelay sensor kinase activity"/>
    <property type="evidence" value="ECO:0007669"/>
    <property type="project" value="InterPro"/>
</dbReference>
<evidence type="ECO:0000256" key="4">
    <source>
        <dbReference type="ARBA" id="ARBA00022553"/>
    </source>
</evidence>
<dbReference type="CDD" id="cd00082">
    <property type="entry name" value="HisKA"/>
    <property type="match status" value="1"/>
</dbReference>